<sequence>MSDNTSKFDEFEKLKEFEALDLNNLLFEIWFKPKLVFTYLKKRAPTQYVQLLLIISALTTTFERVIPKNIGWDANGLGYFFGMLIFGAILTLGVYHFSAWFLHYFGRAFLNGNASTKDFRMVIAWSNIPIIASTILSILLLIIYGPNALSDNFFPTSETVRIVYITVAIIEIVIAIWSMVITVIGIMVIQNFNVGKAIGNVLLPMFLVILIFIIVFKIGGIL</sequence>
<evidence type="ECO:0000256" key="5">
    <source>
        <dbReference type="SAM" id="Phobius"/>
    </source>
</evidence>
<keyword evidence="2 5" id="KW-0812">Transmembrane</keyword>
<protein>
    <recommendedName>
        <fullName evidence="6">Yip1 domain-containing protein</fullName>
    </recommendedName>
</protein>
<keyword evidence="3 5" id="KW-1133">Transmembrane helix</keyword>
<feature type="transmembrane region" description="Helical" evidence="5">
    <location>
        <begin position="78"/>
        <end position="102"/>
    </location>
</feature>
<gene>
    <name evidence="7" type="ORF">C1H87_05715</name>
</gene>
<organism evidence="7 8">
    <name type="scientific">Flavivirga eckloniae</name>
    <dbReference type="NCBI Taxonomy" id="1803846"/>
    <lineage>
        <taxon>Bacteria</taxon>
        <taxon>Pseudomonadati</taxon>
        <taxon>Bacteroidota</taxon>
        <taxon>Flavobacteriia</taxon>
        <taxon>Flavobacteriales</taxon>
        <taxon>Flavobacteriaceae</taxon>
        <taxon>Flavivirga</taxon>
    </lineage>
</organism>
<evidence type="ECO:0000256" key="4">
    <source>
        <dbReference type="ARBA" id="ARBA00023136"/>
    </source>
</evidence>
<name>A0A2K9PME5_9FLAO</name>
<dbReference type="AlphaFoldDB" id="A0A2K9PME5"/>
<evidence type="ECO:0000256" key="3">
    <source>
        <dbReference type="ARBA" id="ARBA00022989"/>
    </source>
</evidence>
<dbReference type="RefSeq" id="WP_102754899.1">
    <property type="nucleotide sequence ID" value="NZ_CP025791.1"/>
</dbReference>
<dbReference type="InterPro" id="IPR006977">
    <property type="entry name" value="Yip1_dom"/>
</dbReference>
<evidence type="ECO:0000256" key="2">
    <source>
        <dbReference type="ARBA" id="ARBA00022692"/>
    </source>
</evidence>
<dbReference type="Proteomes" id="UP000235826">
    <property type="component" value="Chromosome"/>
</dbReference>
<reference evidence="7 8" key="1">
    <citation type="submission" date="2018-01" db="EMBL/GenBank/DDBJ databases">
        <title>Complete genome sequence of Flavivirga eckloniae ECD14 isolated from seaweed Ecklonia cava.</title>
        <authorList>
            <person name="Lee J.H."/>
            <person name="Baik K.S."/>
            <person name="Seong C.N."/>
        </authorList>
    </citation>
    <scope>NUCLEOTIDE SEQUENCE [LARGE SCALE GENOMIC DNA]</scope>
    <source>
        <strain evidence="7 8">ECD14</strain>
    </source>
</reference>
<comment type="subcellular location">
    <subcellularLocation>
        <location evidence="1">Membrane</location>
        <topology evidence="1">Multi-pass membrane protein</topology>
    </subcellularLocation>
</comment>
<dbReference type="GO" id="GO:0016020">
    <property type="term" value="C:membrane"/>
    <property type="evidence" value="ECO:0007669"/>
    <property type="project" value="UniProtKB-SubCell"/>
</dbReference>
<accession>A0A2K9PME5</accession>
<evidence type="ECO:0000256" key="1">
    <source>
        <dbReference type="ARBA" id="ARBA00004141"/>
    </source>
</evidence>
<dbReference type="KEGG" id="fek:C1H87_05715"/>
<feature type="transmembrane region" description="Helical" evidence="5">
    <location>
        <begin position="122"/>
        <end position="144"/>
    </location>
</feature>
<keyword evidence="4 5" id="KW-0472">Membrane</keyword>
<evidence type="ECO:0000313" key="7">
    <source>
        <dbReference type="EMBL" id="AUP78243.1"/>
    </source>
</evidence>
<keyword evidence="8" id="KW-1185">Reference proteome</keyword>
<evidence type="ECO:0000259" key="6">
    <source>
        <dbReference type="Pfam" id="PF04893"/>
    </source>
</evidence>
<feature type="transmembrane region" description="Helical" evidence="5">
    <location>
        <begin position="164"/>
        <end position="189"/>
    </location>
</feature>
<feature type="domain" description="Yip1" evidence="6">
    <location>
        <begin position="27"/>
        <end position="214"/>
    </location>
</feature>
<evidence type="ECO:0000313" key="8">
    <source>
        <dbReference type="Proteomes" id="UP000235826"/>
    </source>
</evidence>
<dbReference type="Pfam" id="PF04893">
    <property type="entry name" value="Yip1"/>
    <property type="match status" value="1"/>
</dbReference>
<feature type="transmembrane region" description="Helical" evidence="5">
    <location>
        <begin position="48"/>
        <end position="66"/>
    </location>
</feature>
<dbReference type="EMBL" id="CP025791">
    <property type="protein sequence ID" value="AUP78243.1"/>
    <property type="molecule type" value="Genomic_DNA"/>
</dbReference>
<proteinExistence type="predicted"/>
<feature type="transmembrane region" description="Helical" evidence="5">
    <location>
        <begin position="201"/>
        <end position="221"/>
    </location>
</feature>